<reference evidence="2 3" key="1">
    <citation type="submission" date="2024-02" db="EMBL/GenBank/DDBJ databases">
        <authorList>
            <person name="Vignale AGUSTIN F."/>
            <person name="Sosa J E."/>
            <person name="Modenutti C."/>
        </authorList>
    </citation>
    <scope>NUCLEOTIDE SEQUENCE [LARGE SCALE GENOMIC DNA]</scope>
</reference>
<feature type="region of interest" description="Disordered" evidence="1">
    <location>
        <begin position="117"/>
        <end position="143"/>
    </location>
</feature>
<keyword evidence="3" id="KW-1185">Reference proteome</keyword>
<evidence type="ECO:0000313" key="2">
    <source>
        <dbReference type="EMBL" id="CAK9176689.1"/>
    </source>
</evidence>
<feature type="compositionally biased region" description="Gly residues" evidence="1">
    <location>
        <begin position="1"/>
        <end position="18"/>
    </location>
</feature>
<proteinExistence type="predicted"/>
<dbReference type="AlphaFoldDB" id="A0ABC8U4K9"/>
<feature type="region of interest" description="Disordered" evidence="1">
    <location>
        <begin position="1"/>
        <end position="39"/>
    </location>
</feature>
<comment type="caution">
    <text evidence="2">The sequence shown here is derived from an EMBL/GenBank/DDBJ whole genome shotgun (WGS) entry which is preliminary data.</text>
</comment>
<evidence type="ECO:0000313" key="3">
    <source>
        <dbReference type="Proteomes" id="UP001642360"/>
    </source>
</evidence>
<sequence>MGGSNGGFIGKKGVGGTIDGSPSGASRGLGPVKEGDTRVGEVGEVQKYFGDSLGNTPPLSSHVGIEACGDAIELSQTLGDVNESLGSTNALGDMGIKMGACEKRGVAMARSKVVISTEDDVGEGDGDAHGGQRSTGNANGPLGVLVLQTDTHSNKVI</sequence>
<accession>A0ABC8U4K9</accession>
<name>A0ABC8U4K9_9AQUA</name>
<dbReference type="Proteomes" id="UP001642360">
    <property type="component" value="Unassembled WGS sequence"/>
</dbReference>
<protein>
    <submittedName>
        <fullName evidence="2">Uncharacterized protein</fullName>
    </submittedName>
</protein>
<dbReference type="EMBL" id="CAUOFW020006889">
    <property type="protein sequence ID" value="CAK9176689.1"/>
    <property type="molecule type" value="Genomic_DNA"/>
</dbReference>
<feature type="non-terminal residue" evidence="2">
    <location>
        <position position="157"/>
    </location>
</feature>
<organism evidence="2 3">
    <name type="scientific">Ilex paraguariensis</name>
    <name type="common">yerba mate</name>
    <dbReference type="NCBI Taxonomy" id="185542"/>
    <lineage>
        <taxon>Eukaryota</taxon>
        <taxon>Viridiplantae</taxon>
        <taxon>Streptophyta</taxon>
        <taxon>Embryophyta</taxon>
        <taxon>Tracheophyta</taxon>
        <taxon>Spermatophyta</taxon>
        <taxon>Magnoliopsida</taxon>
        <taxon>eudicotyledons</taxon>
        <taxon>Gunneridae</taxon>
        <taxon>Pentapetalae</taxon>
        <taxon>asterids</taxon>
        <taxon>campanulids</taxon>
        <taxon>Aquifoliales</taxon>
        <taxon>Aquifoliaceae</taxon>
        <taxon>Ilex</taxon>
    </lineage>
</organism>
<evidence type="ECO:0000256" key="1">
    <source>
        <dbReference type="SAM" id="MobiDB-lite"/>
    </source>
</evidence>
<gene>
    <name evidence="2" type="ORF">ILEXP_LOCUS46551</name>
</gene>